<dbReference type="SUPFAM" id="SSF55874">
    <property type="entry name" value="ATPase domain of HSP90 chaperone/DNA topoisomerase II/histidine kinase"/>
    <property type="match status" value="1"/>
</dbReference>
<keyword evidence="6 8" id="KW-0645">Protease</keyword>
<evidence type="ECO:0000256" key="8">
    <source>
        <dbReference type="RuleBase" id="RU003421"/>
    </source>
</evidence>
<comment type="caution">
    <text evidence="12">The sequence shown here is derived from an EMBL/GenBank/DDBJ whole genome shotgun (WGS) entry which is preliminary data.</text>
</comment>
<dbReference type="InterPro" id="IPR005944">
    <property type="entry name" value="Pro_iminopeptidase"/>
</dbReference>
<dbReference type="CDD" id="cd16936">
    <property type="entry name" value="HATPase_RsbW-like"/>
    <property type="match status" value="1"/>
</dbReference>
<feature type="region of interest" description="Disordered" evidence="9">
    <location>
        <begin position="127"/>
        <end position="174"/>
    </location>
</feature>
<feature type="compositionally biased region" description="Basic and acidic residues" evidence="9">
    <location>
        <begin position="134"/>
        <end position="144"/>
    </location>
</feature>
<dbReference type="RefSeq" id="WP_380746565.1">
    <property type="nucleotide sequence ID" value="NZ_JBHSRF010000002.1"/>
</dbReference>
<name>A0ABW1N980_9ACTN</name>
<dbReference type="EMBL" id="JBHSRF010000002">
    <property type="protein sequence ID" value="MFC6079975.1"/>
    <property type="molecule type" value="Genomic_DNA"/>
</dbReference>
<dbReference type="InterPro" id="IPR036890">
    <property type="entry name" value="HATPase_C_sf"/>
</dbReference>
<proteinExistence type="inferred from homology"/>
<evidence type="ECO:0000313" key="12">
    <source>
        <dbReference type="EMBL" id="MFC6079975.1"/>
    </source>
</evidence>
<evidence type="ECO:0000256" key="9">
    <source>
        <dbReference type="SAM" id="MobiDB-lite"/>
    </source>
</evidence>
<dbReference type="PRINTS" id="PR00793">
    <property type="entry name" value="PROAMNOPTASE"/>
</dbReference>
<keyword evidence="4 8" id="KW-0031">Aminopeptidase</keyword>
<comment type="catalytic activity">
    <reaction evidence="1 8">
        <text>Release of N-terminal proline from a peptide.</text>
        <dbReference type="EC" id="3.4.11.5"/>
    </reaction>
</comment>
<evidence type="ECO:0000259" key="11">
    <source>
        <dbReference type="Pfam" id="PF13581"/>
    </source>
</evidence>
<evidence type="ECO:0000256" key="1">
    <source>
        <dbReference type="ARBA" id="ARBA00001585"/>
    </source>
</evidence>
<dbReference type="Gene3D" id="3.30.565.10">
    <property type="entry name" value="Histidine kinase-like ATPase, C-terminal domain"/>
    <property type="match status" value="1"/>
</dbReference>
<evidence type="ECO:0000256" key="2">
    <source>
        <dbReference type="ARBA" id="ARBA00004496"/>
    </source>
</evidence>
<evidence type="ECO:0000313" key="13">
    <source>
        <dbReference type="Proteomes" id="UP001596137"/>
    </source>
</evidence>
<evidence type="ECO:0000256" key="3">
    <source>
        <dbReference type="ARBA" id="ARBA00010088"/>
    </source>
</evidence>
<dbReference type="Pfam" id="PF00561">
    <property type="entry name" value="Abhydrolase_1"/>
    <property type="match status" value="1"/>
</dbReference>
<evidence type="ECO:0000259" key="10">
    <source>
        <dbReference type="Pfam" id="PF00561"/>
    </source>
</evidence>
<dbReference type="GO" id="GO:0004177">
    <property type="term" value="F:aminopeptidase activity"/>
    <property type="evidence" value="ECO:0007669"/>
    <property type="project" value="UniProtKB-KW"/>
</dbReference>
<keyword evidence="7 8" id="KW-0378">Hydrolase</keyword>
<comment type="similarity">
    <text evidence="3 8">Belongs to the peptidase S33 family.</text>
</comment>
<feature type="domain" description="Histidine kinase/HSP90-like ATPase" evidence="11">
    <location>
        <begin position="12"/>
        <end position="125"/>
    </location>
</feature>
<evidence type="ECO:0000256" key="5">
    <source>
        <dbReference type="ARBA" id="ARBA00022490"/>
    </source>
</evidence>
<dbReference type="InterPro" id="IPR003594">
    <property type="entry name" value="HATPase_dom"/>
</dbReference>
<dbReference type="Proteomes" id="UP001596137">
    <property type="component" value="Unassembled WGS sequence"/>
</dbReference>
<feature type="region of interest" description="Disordered" evidence="9">
    <location>
        <begin position="1"/>
        <end position="21"/>
    </location>
</feature>
<dbReference type="InterPro" id="IPR002410">
    <property type="entry name" value="Peptidase_S33"/>
</dbReference>
<sequence length="488" mass="53398">MTGHPSRRHADFPPHPASAAEARHHVRATLTAWHLQALIDTTELIVSELVTNAIRAADGSPHPVRLGLALQPPHLLIEVSDPDPTPPAPRTPALTDEGGRGLLLVAALAAAWGHHATTTGKTIWCTLPTPASQDKTDGPPEKAEAPPPARRLKSPGISAHEGTPRDMADLFPPIEPYDSGMLDVGDGNLVHWETSGNPCGKPSLVVHGGPGSGSSPGSRRFYDPDLYRIVQFDQRGCGRSTPNASDPAADMSVNTTEHLIADMERLREHLCIERWQLFGGSWGSTLILAYAERHPGRVTEIVIPSVTTTRRAETEWLYEGVGRFFPEQWHRFREGVPVEDRDGNLIAAYSRLMEHPDPAIRAKAATDWCAWEDAVISQEPNGTPNAYSDRPTNALLAFVRICTHYFANNAWLEEGTLLREASRLKGIPGVLLHGRLDMGSPLDTAWHLTRQWPDAELKIIDDAGHTGSTTLRTHVLTTLERFATRPAN</sequence>
<dbReference type="NCBIfam" id="TIGR01249">
    <property type="entry name" value="pro_imino_pep_1"/>
    <property type="match status" value="1"/>
</dbReference>
<dbReference type="PANTHER" id="PTHR43722">
    <property type="entry name" value="PROLINE IMINOPEPTIDASE"/>
    <property type="match status" value="1"/>
</dbReference>
<evidence type="ECO:0000256" key="7">
    <source>
        <dbReference type="ARBA" id="ARBA00022801"/>
    </source>
</evidence>
<dbReference type="InterPro" id="IPR029058">
    <property type="entry name" value="AB_hydrolase_fold"/>
</dbReference>
<accession>A0ABW1N980</accession>
<reference evidence="13" key="1">
    <citation type="journal article" date="2019" name="Int. J. Syst. Evol. Microbiol.">
        <title>The Global Catalogue of Microorganisms (GCM) 10K type strain sequencing project: providing services to taxonomists for standard genome sequencing and annotation.</title>
        <authorList>
            <consortium name="The Broad Institute Genomics Platform"/>
            <consortium name="The Broad Institute Genome Sequencing Center for Infectious Disease"/>
            <person name="Wu L."/>
            <person name="Ma J."/>
        </authorList>
    </citation>
    <scope>NUCLEOTIDE SEQUENCE [LARGE SCALE GENOMIC DNA]</scope>
    <source>
        <strain evidence="13">JCM 30346</strain>
    </source>
</reference>
<comment type="subcellular location">
    <subcellularLocation>
        <location evidence="2">Cytoplasm</location>
    </subcellularLocation>
</comment>
<organism evidence="12 13">
    <name type="scientific">Sphaerisporangium aureirubrum</name>
    <dbReference type="NCBI Taxonomy" id="1544736"/>
    <lineage>
        <taxon>Bacteria</taxon>
        <taxon>Bacillati</taxon>
        <taxon>Actinomycetota</taxon>
        <taxon>Actinomycetes</taxon>
        <taxon>Streptosporangiales</taxon>
        <taxon>Streptosporangiaceae</taxon>
        <taxon>Sphaerisporangium</taxon>
    </lineage>
</organism>
<dbReference type="Gene3D" id="3.40.50.1820">
    <property type="entry name" value="alpha/beta hydrolase"/>
    <property type="match status" value="1"/>
</dbReference>
<protein>
    <recommendedName>
        <fullName evidence="8">Proline iminopeptidase</fullName>
        <ecNumber evidence="8">3.4.11.5</ecNumber>
    </recommendedName>
</protein>
<gene>
    <name evidence="12" type="primary">pip</name>
    <name evidence="12" type="ORF">ACFP1K_02305</name>
</gene>
<evidence type="ECO:0000256" key="4">
    <source>
        <dbReference type="ARBA" id="ARBA00022438"/>
    </source>
</evidence>
<dbReference type="PANTHER" id="PTHR43722:SF1">
    <property type="entry name" value="PROLINE IMINOPEPTIDASE"/>
    <property type="match status" value="1"/>
</dbReference>
<evidence type="ECO:0000256" key="6">
    <source>
        <dbReference type="ARBA" id="ARBA00022670"/>
    </source>
</evidence>
<dbReference type="InterPro" id="IPR000073">
    <property type="entry name" value="AB_hydrolase_1"/>
</dbReference>
<dbReference type="SUPFAM" id="SSF53474">
    <property type="entry name" value="alpha/beta-Hydrolases"/>
    <property type="match status" value="1"/>
</dbReference>
<keyword evidence="5" id="KW-0963">Cytoplasm</keyword>
<dbReference type="EC" id="3.4.11.5" evidence="8"/>
<feature type="domain" description="AB hydrolase-1" evidence="10">
    <location>
        <begin position="204"/>
        <end position="466"/>
    </location>
</feature>
<dbReference type="Pfam" id="PF13581">
    <property type="entry name" value="HATPase_c_2"/>
    <property type="match status" value="1"/>
</dbReference>
<keyword evidence="13" id="KW-1185">Reference proteome</keyword>